<dbReference type="Gene3D" id="3.30.300.30">
    <property type="match status" value="1"/>
</dbReference>
<evidence type="ECO:0000313" key="5">
    <source>
        <dbReference type="EMBL" id="SHI36475.1"/>
    </source>
</evidence>
<dbReference type="Proteomes" id="UP000324781">
    <property type="component" value="Unassembled WGS sequence"/>
</dbReference>
<comment type="catalytic activity">
    <reaction evidence="3">
        <text>a long-chain fatty acid + ATP + CoA = a long-chain fatty acyl-CoA + AMP + diphosphate</text>
        <dbReference type="Rhea" id="RHEA:15421"/>
        <dbReference type="ChEBI" id="CHEBI:30616"/>
        <dbReference type="ChEBI" id="CHEBI:33019"/>
        <dbReference type="ChEBI" id="CHEBI:57287"/>
        <dbReference type="ChEBI" id="CHEBI:57560"/>
        <dbReference type="ChEBI" id="CHEBI:83139"/>
        <dbReference type="ChEBI" id="CHEBI:456215"/>
        <dbReference type="EC" id="6.2.1.3"/>
    </reaction>
    <physiologicalReaction direction="left-to-right" evidence="3">
        <dbReference type="Rhea" id="RHEA:15422"/>
    </physiologicalReaction>
</comment>
<dbReference type="RefSeq" id="WP_149677339.1">
    <property type="nucleotide sequence ID" value="NZ_FQZP01000001.1"/>
</dbReference>
<dbReference type="EMBL" id="FQZP01000001">
    <property type="protein sequence ID" value="SHI36475.1"/>
    <property type="molecule type" value="Genomic_DNA"/>
</dbReference>
<gene>
    <name evidence="5" type="ORF">SAMN05444373_100157</name>
</gene>
<evidence type="ECO:0000256" key="1">
    <source>
        <dbReference type="ARBA" id="ARBA00022741"/>
    </source>
</evidence>
<accession>A0A1M6AJ16</accession>
<dbReference type="OrthoDB" id="9778383at2"/>
<dbReference type="InterPro" id="IPR000873">
    <property type="entry name" value="AMP-dep_synth/lig_dom"/>
</dbReference>
<dbReference type="AlphaFoldDB" id="A0A1M6AJ16"/>
<dbReference type="PANTHER" id="PTHR43272:SF33">
    <property type="entry name" value="AMP-BINDING DOMAIN-CONTAINING PROTEIN-RELATED"/>
    <property type="match status" value="1"/>
</dbReference>
<sequence>MKNCYENLYEVRPIRDLREMITSSVELFGDKAAFLVKREGNPEYIPISYKQFKQDIDALGTALVDLGLKDKRIAMISENRYEWNVSYLAVLCGTGVAVPLDKELPPNEIDNLIRRSEANAVIYSQNLAESMETIRANHQEVCFINMDAEQDNGDVLSFSRLLERGRELLEKGNRAFLDAEIHPEVMNILLFTSGTTDTSKAVMLSQRNICENLMNMCSMLYIDEKDTFLSVLPIHHTYECTCGFLCQMYRGCTIAFCEGLRHIVKNLKESGCTIMNGVPLIFESMYKQIMNQAAKTGSLGKLKFAIRLSNALRRIGIDIRKKLFRQIHETFGGKLRLFISGAAAIDPQVAKGFRDMGINLVQGYGLTECSPIVTLNRDICYKDDAAGLPLPNLEVAIDNPNEEGIGEIKCKGPSVMLGYYKNEEATREAIRDGWFYTGDLGYFDEDGFLHITGRKKNVIVTKNGKNIYPEEIETLLGRSPYIKESLVYGKADEGDEDIAVHAMIVPNYEKIEEDIKNGTAPGSTPHEVIGNEVRNVNKQLVLYKYIRHFELRDEEFAKTTTKKIKRYKELK</sequence>
<dbReference type="Pfam" id="PF00501">
    <property type="entry name" value="AMP-binding"/>
    <property type="match status" value="1"/>
</dbReference>
<proteinExistence type="predicted"/>
<keyword evidence="6" id="KW-1185">Reference proteome</keyword>
<evidence type="ECO:0000256" key="2">
    <source>
        <dbReference type="ARBA" id="ARBA00022840"/>
    </source>
</evidence>
<organism evidence="5 6">
    <name type="scientific">Thermoclostridium caenicola</name>
    <dbReference type="NCBI Taxonomy" id="659425"/>
    <lineage>
        <taxon>Bacteria</taxon>
        <taxon>Bacillati</taxon>
        <taxon>Bacillota</taxon>
        <taxon>Clostridia</taxon>
        <taxon>Eubacteriales</taxon>
        <taxon>Oscillospiraceae</taxon>
        <taxon>Thermoclostridium</taxon>
    </lineage>
</organism>
<dbReference type="InterPro" id="IPR045851">
    <property type="entry name" value="AMP-bd_C_sf"/>
</dbReference>
<feature type="domain" description="AMP-dependent synthetase/ligase" evidence="4">
    <location>
        <begin position="26"/>
        <end position="420"/>
    </location>
</feature>
<dbReference type="GO" id="GO:0004467">
    <property type="term" value="F:long-chain fatty acid-CoA ligase activity"/>
    <property type="evidence" value="ECO:0007669"/>
    <property type="project" value="UniProtKB-EC"/>
</dbReference>
<reference evidence="5 6" key="1">
    <citation type="submission" date="2016-11" db="EMBL/GenBank/DDBJ databases">
        <authorList>
            <person name="Varghese N."/>
            <person name="Submissions S."/>
        </authorList>
    </citation>
    <scope>NUCLEOTIDE SEQUENCE [LARGE SCALE GENOMIC DNA]</scope>
    <source>
        <strain evidence="5 6">DSM 19027</strain>
    </source>
</reference>
<dbReference type="Gene3D" id="3.40.50.12780">
    <property type="entry name" value="N-terminal domain of ligase-like"/>
    <property type="match status" value="1"/>
</dbReference>
<protein>
    <submittedName>
        <fullName evidence="5">Long-chain acyl-CoA synthetase</fullName>
    </submittedName>
</protein>
<evidence type="ECO:0000313" key="6">
    <source>
        <dbReference type="Proteomes" id="UP000324781"/>
    </source>
</evidence>
<dbReference type="PANTHER" id="PTHR43272">
    <property type="entry name" value="LONG-CHAIN-FATTY-ACID--COA LIGASE"/>
    <property type="match status" value="1"/>
</dbReference>
<evidence type="ECO:0000259" key="4">
    <source>
        <dbReference type="Pfam" id="PF00501"/>
    </source>
</evidence>
<dbReference type="GO" id="GO:0016020">
    <property type="term" value="C:membrane"/>
    <property type="evidence" value="ECO:0007669"/>
    <property type="project" value="TreeGrafter"/>
</dbReference>
<dbReference type="InterPro" id="IPR042099">
    <property type="entry name" value="ANL_N_sf"/>
</dbReference>
<dbReference type="GO" id="GO:0005524">
    <property type="term" value="F:ATP binding"/>
    <property type="evidence" value="ECO:0007669"/>
    <property type="project" value="UniProtKB-KW"/>
</dbReference>
<name>A0A1M6AJ16_9FIRM</name>
<evidence type="ECO:0000256" key="3">
    <source>
        <dbReference type="ARBA" id="ARBA00024484"/>
    </source>
</evidence>
<keyword evidence="2" id="KW-0067">ATP-binding</keyword>
<dbReference type="SUPFAM" id="SSF56801">
    <property type="entry name" value="Acetyl-CoA synthetase-like"/>
    <property type="match status" value="1"/>
</dbReference>
<keyword evidence="1" id="KW-0547">Nucleotide-binding</keyword>